<keyword evidence="3" id="KW-1185">Reference proteome</keyword>
<comment type="caution">
    <text evidence="2">The sequence shown here is derived from an EMBL/GenBank/DDBJ whole genome shotgun (WGS) entry which is preliminary data.</text>
</comment>
<feature type="compositionally biased region" description="Basic and acidic residues" evidence="1">
    <location>
        <begin position="282"/>
        <end position="294"/>
    </location>
</feature>
<evidence type="ECO:0000313" key="2">
    <source>
        <dbReference type="EMBL" id="OEV21449.1"/>
    </source>
</evidence>
<dbReference type="AlphaFoldDB" id="A0A1E7LYY5"/>
<dbReference type="EMBL" id="LJGZ01000010">
    <property type="protein sequence ID" value="OEV21449.1"/>
    <property type="molecule type" value="Genomic_DNA"/>
</dbReference>
<name>A0A1E7LYY5_9ACTN</name>
<gene>
    <name evidence="2" type="ORF">AN221_06115</name>
</gene>
<protein>
    <submittedName>
        <fullName evidence="2">Uncharacterized protein</fullName>
    </submittedName>
</protein>
<proteinExistence type="predicted"/>
<dbReference type="Proteomes" id="UP000175971">
    <property type="component" value="Unassembled WGS sequence"/>
</dbReference>
<feature type="compositionally biased region" description="Basic and acidic residues" evidence="1">
    <location>
        <begin position="12"/>
        <end position="28"/>
    </location>
</feature>
<feature type="region of interest" description="Disordered" evidence="1">
    <location>
        <begin position="282"/>
        <end position="418"/>
    </location>
</feature>
<feature type="region of interest" description="Disordered" evidence="1">
    <location>
        <begin position="1"/>
        <end position="46"/>
    </location>
</feature>
<evidence type="ECO:0000256" key="1">
    <source>
        <dbReference type="SAM" id="MobiDB-lite"/>
    </source>
</evidence>
<dbReference type="RefSeq" id="WP_070200159.1">
    <property type="nucleotide sequence ID" value="NZ_LJGZ01000010.1"/>
</dbReference>
<feature type="compositionally biased region" description="Pro residues" evidence="1">
    <location>
        <begin position="356"/>
        <end position="366"/>
    </location>
</feature>
<feature type="compositionally biased region" description="Pro residues" evidence="1">
    <location>
        <begin position="373"/>
        <end position="389"/>
    </location>
</feature>
<organism evidence="2 3">
    <name type="scientific">Streptomyces nanshensis</name>
    <dbReference type="NCBI Taxonomy" id="518642"/>
    <lineage>
        <taxon>Bacteria</taxon>
        <taxon>Bacillati</taxon>
        <taxon>Actinomycetota</taxon>
        <taxon>Actinomycetes</taxon>
        <taxon>Kitasatosporales</taxon>
        <taxon>Streptomycetaceae</taxon>
        <taxon>Streptomyces</taxon>
    </lineage>
</organism>
<evidence type="ECO:0000313" key="3">
    <source>
        <dbReference type="Proteomes" id="UP000175971"/>
    </source>
</evidence>
<dbReference type="Pfam" id="PF19934">
    <property type="entry name" value="DUF6397"/>
    <property type="match status" value="1"/>
</dbReference>
<feature type="compositionally biased region" description="Low complexity" evidence="1">
    <location>
        <begin position="37"/>
        <end position="46"/>
    </location>
</feature>
<sequence>MTVKEAIPACAERAHDTREDTPEVRDKGTGGARDPGAHASPATAGATVAAGRAAQELGLRRNEFELAVHLGLIAVTEMPGGGRPRVREREVARLRERPGHPDGLVERVRTVGTAEGAALLGIVPARFTRLARAGCFSPVTFYLNRYRAVVWLYLADELASFAVREPALLAGRMPQEMRTRLEAGGDRRARNWRAQRIERMLRRTEDPWARAAVEASALDSAHLAEVVEDPYERAYLVRVRPEPVFGRPGSLPAREAMGELMLADDPDEILWRRISLTLSLEQARDERPAPRPGDDPGAGTPATPRLAPTAFPKAAVKRTPEPTWDPASEPASEPAWKAASEPAWKAASEPTRDPVPEPASEPPPAPASTVVPVPAPAYAPQPTASPPLSPAMETPSGARAPSRKRLLARLGWRRRKDG</sequence>
<accession>A0A1E7LYY5</accession>
<dbReference type="PATRIC" id="fig|518642.7.peg.1182"/>
<dbReference type="InterPro" id="IPR045652">
    <property type="entry name" value="DUF6397"/>
</dbReference>
<reference evidence="2 3" key="1">
    <citation type="journal article" date="2016" name="Front. Microbiol.">
        <title>Comparative Genomics Analysis of Streptomyces Species Reveals Their Adaptation to the Marine Environment and Their Diversity at the Genomic Level.</title>
        <authorList>
            <person name="Tian X."/>
            <person name="Zhang Z."/>
            <person name="Yang T."/>
            <person name="Chen M."/>
            <person name="Li J."/>
            <person name="Chen F."/>
            <person name="Yang J."/>
            <person name="Li W."/>
            <person name="Zhang B."/>
            <person name="Zhang Z."/>
            <person name="Wu J."/>
            <person name="Zhang C."/>
            <person name="Long L."/>
            <person name="Xiao J."/>
        </authorList>
    </citation>
    <scope>NUCLEOTIDE SEQUENCE [LARGE SCALE GENOMIC DNA]</scope>
    <source>
        <strain evidence="2 3">SCSIO M10372</strain>
    </source>
</reference>
<feature type="compositionally biased region" description="Basic residues" evidence="1">
    <location>
        <begin position="401"/>
        <end position="418"/>
    </location>
</feature>
<feature type="compositionally biased region" description="Low complexity" evidence="1">
    <location>
        <begin position="295"/>
        <end position="304"/>
    </location>
</feature>